<sequence>MPLLMCPNDNAPMQTLDRHGVQFDMCPTCRGVWLDRGELEKLMAAAGDEGRAAAPAPAPQAYAPPPQPSQQPWGGQPAYREPPRQRDDRYDHDRRRDDDYQYRKKKKRLDIFDIFD</sequence>
<evidence type="ECO:0000313" key="2">
    <source>
        <dbReference type="EMBL" id="ANF55985.1"/>
    </source>
</evidence>
<proteinExistence type="predicted"/>
<dbReference type="Pfam" id="PF13453">
    <property type="entry name" value="Zn_ribbon_TFIIB"/>
    <property type="match status" value="1"/>
</dbReference>
<dbReference type="Proteomes" id="UP000077603">
    <property type="component" value="Chromosome"/>
</dbReference>
<feature type="compositionally biased region" description="Basic and acidic residues" evidence="1">
    <location>
        <begin position="81"/>
        <end position="102"/>
    </location>
</feature>
<dbReference type="eggNOG" id="COG3809">
    <property type="taxonomic scope" value="Bacteria"/>
</dbReference>
<dbReference type="RefSeq" id="WP_025976944.1">
    <property type="nucleotide sequence ID" value="NZ_CP015614.1"/>
</dbReference>
<reference evidence="2 3" key="1">
    <citation type="journal article" date="2014" name="Genome Announc.">
        <title>Genome Sequence of a Promising Hydrogen-Producing Facultative Anaerobic Bacterium, Brevundimonas naejangsanensis Strain B1.</title>
        <authorList>
            <person name="Su H."/>
            <person name="Zhang T."/>
            <person name="Bao M."/>
            <person name="Jiang Y."/>
            <person name="Wang Y."/>
            <person name="Tan T."/>
        </authorList>
    </citation>
    <scope>NUCLEOTIDE SEQUENCE [LARGE SCALE GENOMIC DNA]</scope>
    <source>
        <strain evidence="2 3">B1</strain>
    </source>
</reference>
<dbReference type="KEGG" id="bne:DA69_11365"/>
<gene>
    <name evidence="2" type="ORF">DA69_11365</name>
</gene>
<feature type="compositionally biased region" description="Pro residues" evidence="1">
    <location>
        <begin position="56"/>
        <end position="69"/>
    </location>
</feature>
<dbReference type="InterPro" id="IPR027392">
    <property type="entry name" value="TF_Znf"/>
</dbReference>
<feature type="region of interest" description="Disordered" evidence="1">
    <location>
        <begin position="45"/>
        <end position="102"/>
    </location>
</feature>
<evidence type="ECO:0000313" key="3">
    <source>
        <dbReference type="Proteomes" id="UP000077603"/>
    </source>
</evidence>
<dbReference type="EMBL" id="CP015614">
    <property type="protein sequence ID" value="ANF55985.1"/>
    <property type="molecule type" value="Genomic_DNA"/>
</dbReference>
<dbReference type="AlphaFoldDB" id="A0A172YAD3"/>
<organism evidence="2 3">
    <name type="scientific">Brevundimonas naejangsanensis</name>
    <dbReference type="NCBI Taxonomy" id="588932"/>
    <lineage>
        <taxon>Bacteria</taxon>
        <taxon>Pseudomonadati</taxon>
        <taxon>Pseudomonadota</taxon>
        <taxon>Alphaproteobacteria</taxon>
        <taxon>Caulobacterales</taxon>
        <taxon>Caulobacteraceae</taxon>
        <taxon>Brevundimonas</taxon>
    </lineage>
</organism>
<evidence type="ECO:0000256" key="1">
    <source>
        <dbReference type="SAM" id="MobiDB-lite"/>
    </source>
</evidence>
<protein>
    <submittedName>
        <fullName evidence="2">Uncharacterized protein</fullName>
    </submittedName>
</protein>
<dbReference type="STRING" id="588932.DA69_11365"/>
<feature type="compositionally biased region" description="Low complexity" evidence="1">
    <location>
        <begin position="45"/>
        <end position="55"/>
    </location>
</feature>
<dbReference type="OrthoDB" id="9814037at2"/>
<name>A0A172YAD3_9CAUL</name>
<accession>A0A172YAD3</accession>
<keyword evidence="3" id="KW-1185">Reference proteome</keyword>